<dbReference type="Gene3D" id="3.80.10.10">
    <property type="entry name" value="Ribonuclease Inhibitor"/>
    <property type="match status" value="1"/>
</dbReference>
<name>A0A6P5EC33_ANACO</name>
<evidence type="ECO:0000313" key="10">
    <source>
        <dbReference type="Proteomes" id="UP000515123"/>
    </source>
</evidence>
<dbReference type="FunFam" id="1.10.10.10:FF:000322">
    <property type="entry name" value="Probable disease resistance protein At1g63360"/>
    <property type="match status" value="1"/>
</dbReference>
<dbReference type="InterPro" id="IPR036388">
    <property type="entry name" value="WH-like_DNA-bd_sf"/>
</dbReference>
<dbReference type="GO" id="GO:0002758">
    <property type="term" value="P:innate immune response-activating signaling pathway"/>
    <property type="evidence" value="ECO:0007669"/>
    <property type="project" value="UniProtKB-ARBA"/>
</dbReference>
<feature type="domain" description="Disease resistance N-terminal" evidence="7">
    <location>
        <begin position="7"/>
        <end position="84"/>
    </location>
</feature>
<gene>
    <name evidence="11" type="primary">LOC109704571</name>
    <name evidence="12" type="synonym">LOC109728738</name>
</gene>
<dbReference type="InterPro" id="IPR032675">
    <property type="entry name" value="LRR_dom_sf"/>
</dbReference>
<keyword evidence="10" id="KW-1185">Reference proteome</keyword>
<evidence type="ECO:0000256" key="5">
    <source>
        <dbReference type="ARBA" id="ARBA00022821"/>
    </source>
</evidence>
<dbReference type="GO" id="GO:0042742">
    <property type="term" value="P:defense response to bacterium"/>
    <property type="evidence" value="ECO:0007669"/>
    <property type="project" value="UniProtKB-ARBA"/>
</dbReference>
<evidence type="ECO:0000259" key="8">
    <source>
        <dbReference type="Pfam" id="PF23559"/>
    </source>
</evidence>
<keyword evidence="5" id="KW-0611">Plant defense</keyword>
<dbReference type="GO" id="GO:0009626">
    <property type="term" value="P:plant-type hypersensitive response"/>
    <property type="evidence" value="ECO:0007669"/>
    <property type="project" value="UniProtKB-ARBA"/>
</dbReference>
<dbReference type="Gene3D" id="3.40.50.300">
    <property type="entry name" value="P-loop containing nucleotide triphosphate hydrolases"/>
    <property type="match status" value="1"/>
</dbReference>
<dbReference type="Gramene" id="Aco013240.1.mrna1">
    <property type="protein sequence ID" value="Aco013240.1.mrna1.cds1"/>
    <property type="gene ID" value="Aco013240.1.path1"/>
</dbReference>
<dbReference type="InterPro" id="IPR055414">
    <property type="entry name" value="LRR_R13L4/SHOC2-like"/>
</dbReference>
<feature type="domain" description="NB-ARC" evidence="6">
    <location>
        <begin position="221"/>
        <end position="361"/>
    </location>
</feature>
<reference evidence="10" key="1">
    <citation type="journal article" date="2015" name="Nat. Genet.">
        <title>The pineapple genome and the evolution of CAM photosynthesis.</title>
        <authorList>
            <person name="Ming R."/>
            <person name="VanBuren R."/>
            <person name="Wai C.M."/>
            <person name="Tang H."/>
            <person name="Schatz M.C."/>
            <person name="Bowers J.E."/>
            <person name="Lyons E."/>
            <person name="Wang M.L."/>
            <person name="Chen J."/>
            <person name="Biggers E."/>
            <person name="Zhang J."/>
            <person name="Huang L."/>
            <person name="Zhang L."/>
            <person name="Miao W."/>
            <person name="Zhang J."/>
            <person name="Ye Z."/>
            <person name="Miao C."/>
            <person name="Lin Z."/>
            <person name="Wang H."/>
            <person name="Zhou H."/>
            <person name="Yim W.C."/>
            <person name="Priest H.D."/>
            <person name="Zheng C."/>
            <person name="Woodhouse M."/>
            <person name="Edger P.P."/>
            <person name="Guyot R."/>
            <person name="Guo H.B."/>
            <person name="Guo H."/>
            <person name="Zheng G."/>
            <person name="Singh R."/>
            <person name="Sharma A."/>
            <person name="Min X."/>
            <person name="Zheng Y."/>
            <person name="Lee H."/>
            <person name="Gurtowski J."/>
            <person name="Sedlazeck F.J."/>
            <person name="Harkess A."/>
            <person name="McKain M.R."/>
            <person name="Liao Z."/>
            <person name="Fang J."/>
            <person name="Liu J."/>
            <person name="Zhang X."/>
            <person name="Zhang Q."/>
            <person name="Hu W."/>
            <person name="Qin Y."/>
            <person name="Wang K."/>
            <person name="Chen L.Y."/>
            <person name="Shirley N."/>
            <person name="Lin Y.R."/>
            <person name="Liu L.Y."/>
            <person name="Hernandez A.G."/>
            <person name="Wright C.L."/>
            <person name="Bulone V."/>
            <person name="Tuskan G.A."/>
            <person name="Heath K."/>
            <person name="Zee F."/>
            <person name="Moore P.H."/>
            <person name="Sunkar R."/>
            <person name="Leebens-Mack J.H."/>
            <person name="Mockler T."/>
            <person name="Bennetzen J.L."/>
            <person name="Freeling M."/>
            <person name="Sankoff D."/>
            <person name="Paterson A.H."/>
            <person name="Zhu X."/>
            <person name="Yang X."/>
            <person name="Smith J.A."/>
            <person name="Cushman J.C."/>
            <person name="Paull R.E."/>
            <person name="Yu Q."/>
        </authorList>
    </citation>
    <scope>NUCLEOTIDE SEQUENCE [LARGE SCALE GENOMIC DNA]</scope>
    <source>
        <strain evidence="10">cv. F153</strain>
    </source>
</reference>
<dbReference type="InterPro" id="IPR002182">
    <property type="entry name" value="NB-ARC"/>
</dbReference>
<dbReference type="RefSeq" id="XP_020114834.1">
    <property type="nucleotide sequence ID" value="XM_020259245.1"/>
</dbReference>
<dbReference type="InterPro" id="IPR042197">
    <property type="entry name" value="Apaf_helical"/>
</dbReference>
<evidence type="ECO:0000259" key="7">
    <source>
        <dbReference type="Pfam" id="PF18052"/>
    </source>
</evidence>
<proteinExistence type="inferred from homology"/>
<dbReference type="Gene3D" id="1.10.8.430">
    <property type="entry name" value="Helical domain of apoptotic protease-activating factors"/>
    <property type="match status" value="1"/>
</dbReference>
<dbReference type="PRINTS" id="PR00364">
    <property type="entry name" value="DISEASERSIST"/>
</dbReference>
<feature type="domain" description="Disease resistance protein winged helix" evidence="8">
    <location>
        <begin position="452"/>
        <end position="522"/>
    </location>
</feature>
<dbReference type="PANTHER" id="PTHR23155:SF1205">
    <property type="entry name" value="DISEASE RESISTANCE PROTEIN RPM1"/>
    <property type="match status" value="1"/>
</dbReference>
<evidence type="ECO:0000259" key="9">
    <source>
        <dbReference type="Pfam" id="PF23598"/>
    </source>
</evidence>
<dbReference type="SUPFAM" id="SSF52540">
    <property type="entry name" value="P-loop containing nucleoside triphosphate hydrolases"/>
    <property type="match status" value="1"/>
</dbReference>
<feature type="domain" description="Disease resistance R13L4/SHOC-2-like LRR" evidence="9">
    <location>
        <begin position="614"/>
        <end position="879"/>
    </location>
</feature>
<dbReference type="RefSeq" id="XP_020080914.1">
    <property type="nucleotide sequence ID" value="XM_020225325.1"/>
</dbReference>
<evidence type="ECO:0000313" key="11">
    <source>
        <dbReference type="RefSeq" id="XP_020080914.1"/>
    </source>
</evidence>
<reference evidence="11 12" key="2">
    <citation type="submission" date="2025-04" db="UniProtKB">
        <authorList>
            <consortium name="RefSeq"/>
        </authorList>
    </citation>
    <scope>IDENTIFICATION</scope>
    <source>
        <tissue evidence="11 12">Leaf</tissue>
    </source>
</reference>
<organism evidence="11">
    <name type="scientific">Ananas comosus</name>
    <name type="common">Pineapple</name>
    <name type="synonym">Ananas ananas</name>
    <dbReference type="NCBI Taxonomy" id="4615"/>
    <lineage>
        <taxon>Eukaryota</taxon>
        <taxon>Viridiplantae</taxon>
        <taxon>Streptophyta</taxon>
        <taxon>Embryophyta</taxon>
        <taxon>Tracheophyta</taxon>
        <taxon>Spermatophyta</taxon>
        <taxon>Magnoliopsida</taxon>
        <taxon>Liliopsida</taxon>
        <taxon>Poales</taxon>
        <taxon>Bromeliaceae</taxon>
        <taxon>Bromelioideae</taxon>
        <taxon>Ananas</taxon>
    </lineage>
</organism>
<keyword evidence="2" id="KW-0433">Leucine-rich repeat</keyword>
<dbReference type="GeneID" id="109704571"/>
<dbReference type="OrthoDB" id="600370at2759"/>
<dbReference type="AlphaFoldDB" id="A0A6P5EC33"/>
<evidence type="ECO:0000259" key="6">
    <source>
        <dbReference type="Pfam" id="PF00931"/>
    </source>
</evidence>
<comment type="similarity">
    <text evidence="1">Belongs to the disease resistance NB-LRR family.</text>
</comment>
<evidence type="ECO:0000256" key="4">
    <source>
        <dbReference type="ARBA" id="ARBA00022741"/>
    </source>
</evidence>
<dbReference type="Proteomes" id="UP000515123">
    <property type="component" value="Linkage group 24"/>
</dbReference>
<dbReference type="CDD" id="cd14798">
    <property type="entry name" value="RX-CC_like"/>
    <property type="match status" value="1"/>
</dbReference>
<dbReference type="Pfam" id="PF18052">
    <property type="entry name" value="Rx_N"/>
    <property type="match status" value="1"/>
</dbReference>
<dbReference type="InterPro" id="IPR038005">
    <property type="entry name" value="RX-like_CC"/>
</dbReference>
<evidence type="ECO:0000256" key="3">
    <source>
        <dbReference type="ARBA" id="ARBA00022737"/>
    </source>
</evidence>
<dbReference type="InterPro" id="IPR058922">
    <property type="entry name" value="WHD_DRP"/>
</dbReference>
<dbReference type="Pfam" id="PF23598">
    <property type="entry name" value="LRR_14"/>
    <property type="match status" value="1"/>
</dbReference>
<feature type="domain" description="NB-ARC" evidence="6">
    <location>
        <begin position="162"/>
        <end position="205"/>
    </location>
</feature>
<keyword evidence="4" id="KW-0547">Nucleotide-binding</keyword>
<evidence type="ECO:0000256" key="1">
    <source>
        <dbReference type="ARBA" id="ARBA00008894"/>
    </source>
</evidence>
<protein>
    <submittedName>
        <fullName evidence="11 12">Disease resistance RPP13-like protein 3</fullName>
    </submittedName>
</protein>
<keyword evidence="3" id="KW-0677">Repeat</keyword>
<dbReference type="InterPro" id="IPR041118">
    <property type="entry name" value="Rx_N"/>
</dbReference>
<dbReference type="Gene3D" id="1.10.10.10">
    <property type="entry name" value="Winged helix-like DNA-binding domain superfamily/Winged helix DNA-binding domain"/>
    <property type="match status" value="1"/>
</dbReference>
<dbReference type="Gene3D" id="1.20.5.4130">
    <property type="match status" value="1"/>
</dbReference>
<sequence length="935" mass="107586">MSEDALVSYIVNKIGDLFTQEIPLIWKVADDVESLKQELQALEIFLNKMDYKQRQDAATKNWLSSVRDAAYEAEDLIDTYSLEKRYAPATRIFHSYSVNKQIEELKYKIREIVERRTIYVPKLHEQRDEGSCSSTAADQGHLHPWRRSFPHLGDDVVVGFEHDADLIVERLLHSERRRQVVAITGMGGAGKTTLAAVVYKLFSKATVRGHTHFARLKEVDSRGELRNHFDVCAWVPVHQDPDITELVMIMIDQLGLIESVNTMEDQLYHRRSWMIHCLKEKLYSFLEQRRYLIVLDDIWRKRVWDQLKLALPNSDNGSRIIVTTRFKDVAIYHDPGSEPYEMKPLNEDDSWRLFSTKVFPQLTPHDQPICPRELEDLGRQLCRKCAGLPLALVVLGGLVSIKLKHPLVWSKLLDNMNWDSTDDGKQCLEILALSYYDLPYNMKFCFLYLGAFPQGSEISASKLTKLWIGDDLIPKEEGITLEGTASNYLEELAQRCLVEIVKRGPDMSIKKVRVHDLLGELAKSEARESRFLQVETITSIEEESKPQEIAARRMVLHQSFGVLTGILDEKLRALLVFPTGRITQISRYNRKRWFHNWSIDYFKFFRNINQTDIRMEFLRVLELDGFTKNNILELHIKDMTRLRYLGLRDTNFAMLPFSGGIPPHLQTLDIRGTFITALPSEVWTLSKLRHLYLNSMSLLDSQALRYMQTLSEATSTTSIRVSCMPLHNLQTLKIDADRDTPKTTDRKLVGYLKLLSSLNSLTLRAKEIPQEVFKATSSHTKLYKLKLDGTLQPDELCSIKNFAPNIIELTLSRSNLKGEPTQILGQIKNLRILKLTDNACQCREMSCSPGNFPNLSYLKLSNLSHLALLNMERGSFPNLMCLSIHCCTNLHAVPNGLNHITTLQVLKCKKMPSSFVEEITDWRRTHAVRVIIQDR</sequence>
<dbReference type="PANTHER" id="PTHR23155">
    <property type="entry name" value="DISEASE RESISTANCE PROTEIN RP"/>
    <property type="match status" value="1"/>
</dbReference>
<dbReference type="SUPFAM" id="SSF52058">
    <property type="entry name" value="L domain-like"/>
    <property type="match status" value="1"/>
</dbReference>
<dbReference type="Pfam" id="PF00931">
    <property type="entry name" value="NB-ARC"/>
    <property type="match status" value="2"/>
</dbReference>
<dbReference type="Gramene" id="Aco029093.1.mrna1">
    <property type="protein sequence ID" value="Aco029093.1.mrna1.cds1"/>
    <property type="gene ID" value="Aco029093.1.path1"/>
</dbReference>
<dbReference type="Pfam" id="PF23559">
    <property type="entry name" value="WHD_DRP"/>
    <property type="match status" value="1"/>
</dbReference>
<dbReference type="GO" id="GO:0043531">
    <property type="term" value="F:ADP binding"/>
    <property type="evidence" value="ECO:0007669"/>
    <property type="project" value="InterPro"/>
</dbReference>
<evidence type="ECO:0000256" key="2">
    <source>
        <dbReference type="ARBA" id="ARBA00022614"/>
    </source>
</evidence>
<dbReference type="InterPro" id="IPR044974">
    <property type="entry name" value="Disease_R_plants"/>
</dbReference>
<dbReference type="InterPro" id="IPR027417">
    <property type="entry name" value="P-loop_NTPase"/>
</dbReference>
<evidence type="ECO:0000313" key="12">
    <source>
        <dbReference type="RefSeq" id="XP_020114834.1"/>
    </source>
</evidence>
<dbReference type="GeneID" id="109728738"/>
<accession>A0A6P5EC33</accession>